<evidence type="ECO:0000256" key="1">
    <source>
        <dbReference type="SAM" id="MobiDB-lite"/>
    </source>
</evidence>
<feature type="signal peptide" evidence="2">
    <location>
        <begin position="1"/>
        <end position="25"/>
    </location>
</feature>
<feature type="compositionally biased region" description="Polar residues" evidence="1">
    <location>
        <begin position="87"/>
        <end position="103"/>
    </location>
</feature>
<organism evidence="3 4">
    <name type="scientific">Paenibacillus chondroitinus</name>
    <dbReference type="NCBI Taxonomy" id="59842"/>
    <lineage>
        <taxon>Bacteria</taxon>
        <taxon>Bacillati</taxon>
        <taxon>Bacillota</taxon>
        <taxon>Bacilli</taxon>
        <taxon>Bacillales</taxon>
        <taxon>Paenibacillaceae</taxon>
        <taxon>Paenibacillus</taxon>
    </lineage>
</organism>
<dbReference type="EMBL" id="JAROBY010000025">
    <property type="protein sequence ID" value="MEB4795212.1"/>
    <property type="molecule type" value="Genomic_DNA"/>
</dbReference>
<feature type="region of interest" description="Disordered" evidence="1">
    <location>
        <begin position="31"/>
        <end position="56"/>
    </location>
</feature>
<keyword evidence="2" id="KW-0732">Signal</keyword>
<dbReference type="Proteomes" id="UP001355653">
    <property type="component" value="Unassembled WGS sequence"/>
</dbReference>
<evidence type="ECO:0000313" key="4">
    <source>
        <dbReference type="Proteomes" id="UP001355653"/>
    </source>
</evidence>
<proteinExistence type="predicted"/>
<keyword evidence="4" id="KW-1185">Reference proteome</keyword>
<dbReference type="RefSeq" id="WP_127458559.1">
    <property type="nucleotide sequence ID" value="NZ_JAROBY010000025.1"/>
</dbReference>
<evidence type="ECO:0000256" key="2">
    <source>
        <dbReference type="SAM" id="SignalP"/>
    </source>
</evidence>
<sequence length="242" mass="26075">MMMNNAMRPVMLGFVPVAFSLLIVAGCQESSAPSAQPTIDPSVHVQKQNPSTTPVSTPAVLAVETPAASLAPEDTIAKHEAQVANTNKTDLSDLPQSSSNAKPTSKPRVKAEDAYQQEKPTLMGLKLGTSKNVVLDRFGKAKKQFVMDEDDDAIQVYDFGDFSVGFNVKDALEFVDVHSTDIDPGLRGLHLGQKVEDAISILGKPDSNTTYVLSYKSQGTLLKLDVDPNANTIQSIKLFADR</sequence>
<protein>
    <recommendedName>
        <fullName evidence="5">DUF4309 domain-containing protein</fullName>
    </recommendedName>
</protein>
<comment type="caution">
    <text evidence="3">The sequence shown here is derived from an EMBL/GenBank/DDBJ whole genome shotgun (WGS) entry which is preliminary data.</text>
</comment>
<accession>A0ABU6DEB2</accession>
<evidence type="ECO:0008006" key="5">
    <source>
        <dbReference type="Google" id="ProtNLM"/>
    </source>
</evidence>
<feature type="region of interest" description="Disordered" evidence="1">
    <location>
        <begin position="87"/>
        <end position="115"/>
    </location>
</feature>
<reference evidence="3 4" key="1">
    <citation type="submission" date="2023-03" db="EMBL/GenBank/DDBJ databases">
        <title>Bacillus Genome Sequencing.</title>
        <authorList>
            <person name="Dunlap C."/>
        </authorList>
    </citation>
    <scope>NUCLEOTIDE SEQUENCE [LARGE SCALE GENOMIC DNA]</scope>
    <source>
        <strain evidence="3 4">NRS-1351</strain>
    </source>
</reference>
<feature type="chain" id="PRO_5047416501" description="DUF4309 domain-containing protein" evidence="2">
    <location>
        <begin position="26"/>
        <end position="242"/>
    </location>
</feature>
<name>A0ABU6DEB2_9BACL</name>
<gene>
    <name evidence="3" type="ORF">P5G65_14995</name>
</gene>
<evidence type="ECO:0000313" key="3">
    <source>
        <dbReference type="EMBL" id="MEB4795212.1"/>
    </source>
</evidence>